<dbReference type="Pfam" id="PF17200">
    <property type="entry name" value="sCache_2"/>
    <property type="match status" value="1"/>
</dbReference>
<dbReference type="SMART" id="SM00304">
    <property type="entry name" value="HAMP"/>
    <property type="match status" value="1"/>
</dbReference>
<dbReference type="Pfam" id="PF00015">
    <property type="entry name" value="MCPsignal"/>
    <property type="match status" value="1"/>
</dbReference>
<evidence type="ECO:0000256" key="2">
    <source>
        <dbReference type="ARBA" id="ARBA00022475"/>
    </source>
</evidence>
<dbReference type="InterPro" id="IPR003660">
    <property type="entry name" value="HAMP_dom"/>
</dbReference>
<dbReference type="SUPFAM" id="SSF58104">
    <property type="entry name" value="Methyl-accepting chemotaxis protein (MCP) signaling domain"/>
    <property type="match status" value="1"/>
</dbReference>
<dbReference type="PROSITE" id="PS50111">
    <property type="entry name" value="CHEMOTAXIS_TRANSDUC_2"/>
    <property type="match status" value="1"/>
</dbReference>
<proteinExistence type="inferred from homology"/>
<dbReference type="PROSITE" id="PS50885">
    <property type="entry name" value="HAMP"/>
    <property type="match status" value="1"/>
</dbReference>
<feature type="domain" description="Methyl-accepting transducer" evidence="10">
    <location>
        <begin position="293"/>
        <end position="544"/>
    </location>
</feature>
<reference evidence="12 13" key="1">
    <citation type="submission" date="2020-11" db="EMBL/GenBank/DDBJ databases">
        <title>Draft genome sequencing of a Lachnospiraceae strain isolated from anoxic soil subjected to BSD treatment.</title>
        <authorList>
            <person name="Uek A."/>
            <person name="Tonouchi A."/>
        </authorList>
    </citation>
    <scope>NUCLEOTIDE SEQUENCE [LARGE SCALE GENOMIC DNA]</scope>
    <source>
        <strain evidence="12 13">TB5</strain>
    </source>
</reference>
<dbReference type="GO" id="GO:0005886">
    <property type="term" value="C:plasma membrane"/>
    <property type="evidence" value="ECO:0007669"/>
    <property type="project" value="UniProtKB-SubCell"/>
</dbReference>
<sequence>MHMRNLRVKTKMNLIIIMVAFLAICCGAISTYSMLKIKKQALDAMETSIRTSYDNDIKNQVQVAISLLSNINSEYQAGKYTLDEAKKLAADDIRKLSYGNGGYFWVDQSDGTNIVLLGKDTEGTNRLETKDSNGFQMVKAMIDMSVKDGGGYTNYYFPKPNETTPLPKRSYTEYFKDFDWVVGTGNYTDYIDKEIASRNNEFGQEVKRSLVIFAIFSLLNLAITALVILIISSDIKVTLKKISEYIKNIAGGDFSESVATNYYERKDDFGDLAKSMENMRLSMNTLIGNIKIEASKINDVVSFINENVSELNGEVEDISATTEELAASMEETAASSDQINTMSYEIETVAKTISTRAQEGALQAQNIDLRARDAKDSTLRNRKHIADMKNEIKESLEIALEEAKVVNQISVFADAIMNITSQTNLLALNASIEAARAGEAGKGFAVVADEIRNLAEQSKTTVASIQSVTENVTLAVSKLTTDSNRLLGFVDTQVVESFDEFESMADSYKEDATNINGMVTDFSAISEELVASIHNILEAISQIASATNEGASGTTNIADRAGSIVTKSTNVMENTKVAEDTADHLWRSVEQFVIKE</sequence>
<keyword evidence="4 9" id="KW-1133">Transmembrane helix</keyword>
<feature type="transmembrane region" description="Helical" evidence="9">
    <location>
        <begin position="210"/>
        <end position="231"/>
    </location>
</feature>
<dbReference type="KEGG" id="ahb:bsdtb5_05790"/>
<evidence type="ECO:0000256" key="7">
    <source>
        <dbReference type="ARBA" id="ARBA00029447"/>
    </source>
</evidence>
<evidence type="ECO:0000256" key="1">
    <source>
        <dbReference type="ARBA" id="ARBA00004651"/>
    </source>
</evidence>
<comment type="similarity">
    <text evidence="7">Belongs to the methyl-accepting chemotaxis (MCP) protein family.</text>
</comment>
<feature type="domain" description="HAMP" evidence="11">
    <location>
        <begin position="239"/>
        <end position="288"/>
    </location>
</feature>
<keyword evidence="13" id="KW-1185">Reference proteome</keyword>
<gene>
    <name evidence="12" type="ORF">bsdtb5_05790</name>
</gene>
<evidence type="ECO:0000313" key="13">
    <source>
        <dbReference type="Proteomes" id="UP000595897"/>
    </source>
</evidence>
<dbReference type="InterPro" id="IPR004089">
    <property type="entry name" value="MCPsignal_dom"/>
</dbReference>
<evidence type="ECO:0000256" key="9">
    <source>
        <dbReference type="SAM" id="Phobius"/>
    </source>
</evidence>
<dbReference type="PANTHER" id="PTHR32089:SF112">
    <property type="entry name" value="LYSOZYME-LIKE PROTEIN-RELATED"/>
    <property type="match status" value="1"/>
</dbReference>
<dbReference type="InterPro" id="IPR033480">
    <property type="entry name" value="sCache_2"/>
</dbReference>
<evidence type="ECO:0000313" key="12">
    <source>
        <dbReference type="EMBL" id="BCN29284.1"/>
    </source>
</evidence>
<evidence type="ECO:0000256" key="5">
    <source>
        <dbReference type="ARBA" id="ARBA00023136"/>
    </source>
</evidence>
<evidence type="ECO:0000256" key="4">
    <source>
        <dbReference type="ARBA" id="ARBA00022989"/>
    </source>
</evidence>
<evidence type="ECO:0000256" key="6">
    <source>
        <dbReference type="ARBA" id="ARBA00023224"/>
    </source>
</evidence>
<keyword evidence="3 9" id="KW-0812">Transmembrane</keyword>
<keyword evidence="2" id="KW-1003">Cell membrane</keyword>
<dbReference type="PRINTS" id="PR00260">
    <property type="entry name" value="CHEMTRNSDUCR"/>
</dbReference>
<dbReference type="AlphaFoldDB" id="A0A7R7IBW6"/>
<dbReference type="SMART" id="SM00283">
    <property type="entry name" value="MA"/>
    <property type="match status" value="1"/>
</dbReference>
<dbReference type="EMBL" id="AP024169">
    <property type="protein sequence ID" value="BCN29284.1"/>
    <property type="molecule type" value="Genomic_DNA"/>
</dbReference>
<dbReference type="GO" id="GO:0006935">
    <property type="term" value="P:chemotaxis"/>
    <property type="evidence" value="ECO:0007669"/>
    <property type="project" value="InterPro"/>
</dbReference>
<dbReference type="CDD" id="cd06225">
    <property type="entry name" value="HAMP"/>
    <property type="match status" value="1"/>
</dbReference>
<comment type="subcellular location">
    <subcellularLocation>
        <location evidence="1">Cell membrane</location>
        <topology evidence="1">Multi-pass membrane protein</topology>
    </subcellularLocation>
</comment>
<protein>
    <recommendedName>
        <fullName evidence="14">Methyl-accepting chemotaxis protein</fullName>
    </recommendedName>
</protein>
<evidence type="ECO:0008006" key="14">
    <source>
        <dbReference type="Google" id="ProtNLM"/>
    </source>
</evidence>
<keyword evidence="6 8" id="KW-0807">Transducer</keyword>
<evidence type="ECO:0000256" key="3">
    <source>
        <dbReference type="ARBA" id="ARBA00022692"/>
    </source>
</evidence>
<accession>A0A7R7IBW6</accession>
<dbReference type="GO" id="GO:0007165">
    <property type="term" value="P:signal transduction"/>
    <property type="evidence" value="ECO:0007669"/>
    <property type="project" value="UniProtKB-KW"/>
</dbReference>
<name>A0A7R7IBW6_9FIRM</name>
<feature type="transmembrane region" description="Helical" evidence="9">
    <location>
        <begin position="12"/>
        <end position="35"/>
    </location>
</feature>
<evidence type="ECO:0000259" key="10">
    <source>
        <dbReference type="PROSITE" id="PS50111"/>
    </source>
</evidence>
<keyword evidence="5 9" id="KW-0472">Membrane</keyword>
<dbReference type="SMART" id="SM01049">
    <property type="entry name" value="Cache_2"/>
    <property type="match status" value="1"/>
</dbReference>
<dbReference type="Gene3D" id="3.30.450.20">
    <property type="entry name" value="PAS domain"/>
    <property type="match status" value="1"/>
</dbReference>
<dbReference type="Gene3D" id="1.10.287.950">
    <property type="entry name" value="Methyl-accepting chemotaxis protein"/>
    <property type="match status" value="1"/>
</dbReference>
<dbReference type="GO" id="GO:0004888">
    <property type="term" value="F:transmembrane signaling receptor activity"/>
    <property type="evidence" value="ECO:0007669"/>
    <property type="project" value="InterPro"/>
</dbReference>
<dbReference type="Proteomes" id="UP000595897">
    <property type="component" value="Chromosome"/>
</dbReference>
<evidence type="ECO:0000259" key="11">
    <source>
        <dbReference type="PROSITE" id="PS50885"/>
    </source>
</evidence>
<dbReference type="PANTHER" id="PTHR32089">
    <property type="entry name" value="METHYL-ACCEPTING CHEMOTAXIS PROTEIN MCPB"/>
    <property type="match status" value="1"/>
</dbReference>
<evidence type="ECO:0000256" key="8">
    <source>
        <dbReference type="PROSITE-ProRule" id="PRU00284"/>
    </source>
</evidence>
<organism evidence="12 13">
    <name type="scientific">Anaeromicropila herbilytica</name>
    <dbReference type="NCBI Taxonomy" id="2785025"/>
    <lineage>
        <taxon>Bacteria</taxon>
        <taxon>Bacillati</taxon>
        <taxon>Bacillota</taxon>
        <taxon>Clostridia</taxon>
        <taxon>Lachnospirales</taxon>
        <taxon>Lachnospiraceae</taxon>
        <taxon>Anaeromicropila</taxon>
    </lineage>
</organism>
<dbReference type="InterPro" id="IPR004090">
    <property type="entry name" value="Chemotax_Me-accpt_rcpt"/>
</dbReference>